<keyword evidence="2" id="KW-1185">Reference proteome</keyword>
<sequence>MSSDEFLAVYDKTFDPSMPQRRGLLDRLRRSPQPRSEPVSWYYPEFPEGQTTLISFRYGVVDDVHSSPYERTQAGPRHEWARELVVAHVGRVEAGGQRMTTRTGWHRLTSAEVLDFVLGAGDAAYPPAPGRIGGIARQFGELTVLVSMFRATRPQQIRRLLPGGYVFQFFWLLDQFCVRPGESDVAHWILCHENAGGDDGIVHLAYLPAETEGMSALLPVDLLSGKERRGHLR</sequence>
<evidence type="ECO:0000313" key="1">
    <source>
        <dbReference type="EMBL" id="MEE6305992.1"/>
    </source>
</evidence>
<dbReference type="RefSeq" id="WP_331206358.1">
    <property type="nucleotide sequence ID" value="NZ_JAZGQL010000003.1"/>
</dbReference>
<reference evidence="1 2" key="1">
    <citation type="submission" date="2024-01" db="EMBL/GenBank/DDBJ databases">
        <title>Genome insights into Plantactinospora veratri sp. nov.</title>
        <authorList>
            <person name="Wang L."/>
        </authorList>
    </citation>
    <scope>NUCLEOTIDE SEQUENCE [LARGE SCALE GENOMIC DNA]</scope>
    <source>
        <strain evidence="1 2">NEAU-FHS4</strain>
    </source>
</reference>
<dbReference type="EMBL" id="JAZGQL010000003">
    <property type="protein sequence ID" value="MEE6305992.1"/>
    <property type="molecule type" value="Genomic_DNA"/>
</dbReference>
<dbReference type="Proteomes" id="UP001339911">
    <property type="component" value="Unassembled WGS sequence"/>
</dbReference>
<organism evidence="1 2">
    <name type="scientific">Plantactinospora veratri</name>
    <dbReference type="NCBI Taxonomy" id="1436122"/>
    <lineage>
        <taxon>Bacteria</taxon>
        <taxon>Bacillati</taxon>
        <taxon>Actinomycetota</taxon>
        <taxon>Actinomycetes</taxon>
        <taxon>Micromonosporales</taxon>
        <taxon>Micromonosporaceae</taxon>
        <taxon>Plantactinospora</taxon>
    </lineage>
</organism>
<gene>
    <name evidence="1" type="ORF">V1634_03985</name>
</gene>
<protein>
    <submittedName>
        <fullName evidence="1">Uncharacterized protein</fullName>
    </submittedName>
</protein>
<proteinExistence type="predicted"/>
<name>A0ABU7S7Q7_9ACTN</name>
<accession>A0ABU7S7Q7</accession>
<comment type="caution">
    <text evidence="1">The sequence shown here is derived from an EMBL/GenBank/DDBJ whole genome shotgun (WGS) entry which is preliminary data.</text>
</comment>
<evidence type="ECO:0000313" key="2">
    <source>
        <dbReference type="Proteomes" id="UP001339911"/>
    </source>
</evidence>